<dbReference type="EMBL" id="JAAMPU010000106">
    <property type="protein sequence ID" value="NMH28486.1"/>
    <property type="molecule type" value="Genomic_DNA"/>
</dbReference>
<feature type="transmembrane region" description="Helical" evidence="1">
    <location>
        <begin position="193"/>
        <end position="220"/>
    </location>
</feature>
<dbReference type="Proteomes" id="UP000712080">
    <property type="component" value="Unassembled WGS sequence"/>
</dbReference>
<feature type="transmembrane region" description="Helical" evidence="1">
    <location>
        <begin position="83"/>
        <end position="104"/>
    </location>
</feature>
<keyword evidence="3" id="KW-1185">Reference proteome</keyword>
<sequence length="235" mass="27520">MDITKSRKSQEAFNFINANIQNETVLKDYFDKCFENTKEAIKQEDKLSLWLIVVIFLSIVFMSKSVESASIVGIGIKDFSKIIAIMPVMISYILMRLWLIARYIQENTHLLKMYSYSIHIQKIDKYDLGEKISKTTKPYLPFSMYNLLTGIIDEKPKISESIIGFMVLLPNVLLGIIPYYIWFSTVKYLWEYYYGNTFVILCVFVSICLISVNIFAIVVISRQENKKDREYIRDL</sequence>
<organism evidence="2 3">
    <name type="scientific">Flavobacterium silvaticum</name>
    <dbReference type="NCBI Taxonomy" id="1852020"/>
    <lineage>
        <taxon>Bacteria</taxon>
        <taxon>Pseudomonadati</taxon>
        <taxon>Bacteroidota</taxon>
        <taxon>Flavobacteriia</taxon>
        <taxon>Flavobacteriales</taxon>
        <taxon>Flavobacteriaceae</taxon>
        <taxon>Flavobacterium</taxon>
    </lineage>
</organism>
<proteinExistence type="predicted"/>
<keyword evidence="1" id="KW-0472">Membrane</keyword>
<protein>
    <submittedName>
        <fullName evidence="2">Uncharacterized protein</fullName>
    </submittedName>
</protein>
<accession>A0A972FM16</accession>
<reference evidence="2" key="1">
    <citation type="submission" date="2020-02" db="EMBL/GenBank/DDBJ databases">
        <title>Flavobacterium sp. genome.</title>
        <authorList>
            <person name="Jung H.S."/>
            <person name="Baek J.H."/>
            <person name="Jeon C.O."/>
        </authorList>
    </citation>
    <scope>NUCLEOTIDE SEQUENCE</scope>
    <source>
        <strain evidence="2">SE-s28</strain>
    </source>
</reference>
<name>A0A972FM16_9FLAO</name>
<gene>
    <name evidence="2" type="ORF">G6047_10625</name>
</gene>
<evidence type="ECO:0000313" key="2">
    <source>
        <dbReference type="EMBL" id="NMH28486.1"/>
    </source>
</evidence>
<dbReference type="RefSeq" id="WP_169527598.1">
    <property type="nucleotide sequence ID" value="NZ_JAAMPU010000106.1"/>
</dbReference>
<evidence type="ECO:0000256" key="1">
    <source>
        <dbReference type="SAM" id="Phobius"/>
    </source>
</evidence>
<evidence type="ECO:0000313" key="3">
    <source>
        <dbReference type="Proteomes" id="UP000712080"/>
    </source>
</evidence>
<feature type="transmembrane region" description="Helical" evidence="1">
    <location>
        <begin position="47"/>
        <end position="63"/>
    </location>
</feature>
<feature type="transmembrane region" description="Helical" evidence="1">
    <location>
        <begin position="162"/>
        <end position="181"/>
    </location>
</feature>
<comment type="caution">
    <text evidence="2">The sequence shown here is derived from an EMBL/GenBank/DDBJ whole genome shotgun (WGS) entry which is preliminary data.</text>
</comment>
<dbReference type="AlphaFoldDB" id="A0A972FM16"/>
<keyword evidence="1" id="KW-0812">Transmembrane</keyword>
<keyword evidence="1" id="KW-1133">Transmembrane helix</keyword>